<dbReference type="EMBL" id="JASCZI010031041">
    <property type="protein sequence ID" value="MED6125756.1"/>
    <property type="molecule type" value="Genomic_DNA"/>
</dbReference>
<comment type="caution">
    <text evidence="1">The sequence shown here is derived from an EMBL/GenBank/DDBJ whole genome shotgun (WGS) entry which is preliminary data.</text>
</comment>
<organism evidence="1 2">
    <name type="scientific">Stylosanthes scabra</name>
    <dbReference type="NCBI Taxonomy" id="79078"/>
    <lineage>
        <taxon>Eukaryota</taxon>
        <taxon>Viridiplantae</taxon>
        <taxon>Streptophyta</taxon>
        <taxon>Embryophyta</taxon>
        <taxon>Tracheophyta</taxon>
        <taxon>Spermatophyta</taxon>
        <taxon>Magnoliopsida</taxon>
        <taxon>eudicotyledons</taxon>
        <taxon>Gunneridae</taxon>
        <taxon>Pentapetalae</taxon>
        <taxon>rosids</taxon>
        <taxon>fabids</taxon>
        <taxon>Fabales</taxon>
        <taxon>Fabaceae</taxon>
        <taxon>Papilionoideae</taxon>
        <taxon>50 kb inversion clade</taxon>
        <taxon>dalbergioids sensu lato</taxon>
        <taxon>Dalbergieae</taxon>
        <taxon>Pterocarpus clade</taxon>
        <taxon>Stylosanthes</taxon>
    </lineage>
</organism>
<proteinExistence type="predicted"/>
<sequence>MVLETGDVSVTAPLIGSALGLPTKGDSFKELDENVHGNLIDTYEGMTIKKLKDLVIQCSVSMDAQNEDFRRYFIFFVMKNFLFLTSGKTITKAHISTVIDILYFHSNKHGPIKKCIGKYEPWTKEWTTAKLKRVSKEEADHPSDFVVEESKPAMRMTARSSIEKGVTGCNQFKIPSMDSGHSP</sequence>
<keyword evidence="2" id="KW-1185">Reference proteome</keyword>
<name>A0ABU6RNT1_9FABA</name>
<evidence type="ECO:0000313" key="2">
    <source>
        <dbReference type="Proteomes" id="UP001341840"/>
    </source>
</evidence>
<evidence type="ECO:0000313" key="1">
    <source>
        <dbReference type="EMBL" id="MED6125756.1"/>
    </source>
</evidence>
<reference evidence="1 2" key="1">
    <citation type="journal article" date="2023" name="Plants (Basel)">
        <title>Bridging the Gap: Combining Genomics and Transcriptomics Approaches to Understand Stylosanthes scabra, an Orphan Legume from the Brazilian Caatinga.</title>
        <authorList>
            <person name="Ferreira-Neto J.R.C."/>
            <person name="da Silva M.D."/>
            <person name="Binneck E."/>
            <person name="de Melo N.F."/>
            <person name="da Silva R.H."/>
            <person name="de Melo A.L.T.M."/>
            <person name="Pandolfi V."/>
            <person name="Bustamante F.O."/>
            <person name="Brasileiro-Vidal A.C."/>
            <person name="Benko-Iseppon A.M."/>
        </authorList>
    </citation>
    <scope>NUCLEOTIDE SEQUENCE [LARGE SCALE GENOMIC DNA]</scope>
    <source>
        <tissue evidence="1">Leaves</tissue>
    </source>
</reference>
<protein>
    <submittedName>
        <fullName evidence="1">Uncharacterized protein</fullName>
    </submittedName>
</protein>
<dbReference type="Proteomes" id="UP001341840">
    <property type="component" value="Unassembled WGS sequence"/>
</dbReference>
<accession>A0ABU6RNT1</accession>
<gene>
    <name evidence="1" type="ORF">PIB30_071688</name>
</gene>